<feature type="compositionally biased region" description="Basic and acidic residues" evidence="10">
    <location>
        <begin position="536"/>
        <end position="547"/>
    </location>
</feature>
<dbReference type="PROSITE" id="PS51746">
    <property type="entry name" value="PPM_2"/>
    <property type="match status" value="1"/>
</dbReference>
<gene>
    <name evidence="12" type="ORF">AAG570_010432</name>
</gene>
<name>A0ABD0YYK5_9HEMI</name>
<evidence type="ECO:0000256" key="4">
    <source>
        <dbReference type="ARBA" id="ARBA00022723"/>
    </source>
</evidence>
<dbReference type="Gene3D" id="3.60.40.10">
    <property type="entry name" value="PPM-type phosphatase domain"/>
    <property type="match status" value="2"/>
</dbReference>
<accession>A0ABD0YYK5</accession>
<evidence type="ECO:0000259" key="11">
    <source>
        <dbReference type="PROSITE" id="PS51746"/>
    </source>
</evidence>
<dbReference type="PANTHER" id="PTHR13832:SF803">
    <property type="entry name" value="PROTEIN PHOSPHATASE 1G"/>
    <property type="match status" value="1"/>
</dbReference>
<organism evidence="12 13">
    <name type="scientific">Ranatra chinensis</name>
    <dbReference type="NCBI Taxonomy" id="642074"/>
    <lineage>
        <taxon>Eukaryota</taxon>
        <taxon>Metazoa</taxon>
        <taxon>Ecdysozoa</taxon>
        <taxon>Arthropoda</taxon>
        <taxon>Hexapoda</taxon>
        <taxon>Insecta</taxon>
        <taxon>Pterygota</taxon>
        <taxon>Neoptera</taxon>
        <taxon>Paraneoptera</taxon>
        <taxon>Hemiptera</taxon>
        <taxon>Heteroptera</taxon>
        <taxon>Panheteroptera</taxon>
        <taxon>Nepomorpha</taxon>
        <taxon>Nepidae</taxon>
        <taxon>Ranatrinae</taxon>
        <taxon>Ranatra</taxon>
    </lineage>
</organism>
<evidence type="ECO:0000256" key="2">
    <source>
        <dbReference type="ARBA" id="ARBA00006702"/>
    </source>
</evidence>
<evidence type="ECO:0000256" key="10">
    <source>
        <dbReference type="SAM" id="MobiDB-lite"/>
    </source>
</evidence>
<feature type="compositionally biased region" description="Basic and acidic residues" evidence="10">
    <location>
        <begin position="196"/>
        <end position="231"/>
    </location>
</feature>
<feature type="compositionally biased region" description="Acidic residues" evidence="10">
    <location>
        <begin position="303"/>
        <end position="352"/>
    </location>
</feature>
<evidence type="ECO:0000256" key="1">
    <source>
        <dbReference type="ARBA" id="ARBA00001936"/>
    </source>
</evidence>
<dbReference type="GO" id="GO:0004722">
    <property type="term" value="F:protein serine/threonine phosphatase activity"/>
    <property type="evidence" value="ECO:0007669"/>
    <property type="project" value="UniProtKB-EC"/>
</dbReference>
<dbReference type="PROSITE" id="PS01032">
    <property type="entry name" value="PPM_1"/>
    <property type="match status" value="1"/>
</dbReference>
<keyword evidence="6" id="KW-0460">Magnesium</keyword>
<evidence type="ECO:0000256" key="3">
    <source>
        <dbReference type="ARBA" id="ARBA00013081"/>
    </source>
</evidence>
<keyword evidence="8" id="KW-0464">Manganese</keyword>
<sequence length="575" mass="63212">MGVYLSKPIKDKLSTDTENDRLMCGACSMQGWRVAQEDAHNCCLDFDSDCSLFAVYDGHGGHDVAEYTSSNLPNYIKNNEHYKKKDYGKALIESFLGFDELLKTDEVIAELKKIAASRQRAKSREMDDDSDEGMDIVEKLKEEADMPITDVMAQYAGLAKTPVLRRLANDKNKPVSPFLKAKLSKSKMSDDIEVTSSKDDKQHEHLVNGLKEDKGEKSTEAKGNDSTEEKCSSSTSQQEVSDDSDEGKTAGSSGAGERVAKRKATASMYHHFETSDTSEDSDSENDESFQITENPSRNFLMFSDEDENGNEDNEEEAAEGTEDTQGEDGDEEGEAEEEEDEDEEEDSEYEDIDPGKESGCTAVVALVLKDEIYVANAGDSRAVLCRNGEAVDMSLDHKPEDGPEMERIIAAGGRVTADGRVNGGLNLSRALGDHTYKQERSLGPTEQMIIALPDIKKEKIDPSEDEFLVLACDGIWNSLTSQEVVDFIRPLIAKGEKLSSICEKLFERCLAPDTLGDGTGCDNMTCIIIRFLGGDNNKDVSSDSHNGEKKKKRSESPSDSTDGVNVKKTKLDSDV</sequence>
<feature type="domain" description="PPM-type phosphatase" evidence="11">
    <location>
        <begin position="23"/>
        <end position="531"/>
    </location>
</feature>
<reference evidence="12 13" key="1">
    <citation type="submission" date="2024-07" db="EMBL/GenBank/DDBJ databases">
        <title>Chromosome-level genome assembly of the water stick insect Ranatra chinensis (Heteroptera: Nepidae).</title>
        <authorList>
            <person name="Liu X."/>
        </authorList>
    </citation>
    <scope>NUCLEOTIDE SEQUENCE [LARGE SCALE GENOMIC DNA]</scope>
    <source>
        <strain evidence="12">Cailab_2021Rc</strain>
        <tissue evidence="12">Muscle</tissue>
    </source>
</reference>
<dbReference type="GO" id="GO:0046872">
    <property type="term" value="F:metal ion binding"/>
    <property type="evidence" value="ECO:0007669"/>
    <property type="project" value="UniProtKB-KW"/>
</dbReference>
<dbReference type="InterPro" id="IPR015655">
    <property type="entry name" value="PP2C"/>
</dbReference>
<feature type="compositionally biased region" description="Acidic residues" evidence="10">
    <location>
        <begin position="276"/>
        <end position="287"/>
    </location>
</feature>
<dbReference type="InterPro" id="IPR001932">
    <property type="entry name" value="PPM-type_phosphatase-like_dom"/>
</dbReference>
<comment type="caution">
    <text evidence="12">The sequence shown here is derived from an EMBL/GenBank/DDBJ whole genome shotgun (WGS) entry which is preliminary data.</text>
</comment>
<dbReference type="SUPFAM" id="SSF81606">
    <property type="entry name" value="PP2C-like"/>
    <property type="match status" value="2"/>
</dbReference>
<keyword evidence="4" id="KW-0479">Metal-binding</keyword>
<feature type="region of interest" description="Disordered" evidence="10">
    <location>
        <begin position="535"/>
        <end position="575"/>
    </location>
</feature>
<evidence type="ECO:0000256" key="5">
    <source>
        <dbReference type="ARBA" id="ARBA00022801"/>
    </source>
</evidence>
<evidence type="ECO:0000256" key="7">
    <source>
        <dbReference type="ARBA" id="ARBA00022912"/>
    </source>
</evidence>
<dbReference type="SMART" id="SM00332">
    <property type="entry name" value="PP2Cc"/>
    <property type="match status" value="1"/>
</dbReference>
<dbReference type="InterPro" id="IPR036457">
    <property type="entry name" value="PPM-type-like_dom_sf"/>
</dbReference>
<dbReference type="CDD" id="cd00143">
    <property type="entry name" value="PP2Cc"/>
    <property type="match status" value="1"/>
</dbReference>
<evidence type="ECO:0000256" key="6">
    <source>
        <dbReference type="ARBA" id="ARBA00022842"/>
    </source>
</evidence>
<comment type="cofactor">
    <cofactor evidence="1">
        <name>Mn(2+)</name>
        <dbReference type="ChEBI" id="CHEBI:29035"/>
    </cofactor>
</comment>
<feature type="region of interest" description="Disordered" evidence="10">
    <location>
        <begin position="178"/>
        <end position="357"/>
    </location>
</feature>
<dbReference type="Proteomes" id="UP001558652">
    <property type="component" value="Unassembled WGS sequence"/>
</dbReference>
<protein>
    <recommendedName>
        <fullName evidence="3">protein-serine/threonine phosphatase</fullName>
        <ecNumber evidence="3">3.1.3.16</ecNumber>
    </recommendedName>
</protein>
<evidence type="ECO:0000256" key="8">
    <source>
        <dbReference type="ARBA" id="ARBA00023211"/>
    </source>
</evidence>
<dbReference type="Pfam" id="PF00481">
    <property type="entry name" value="PP2C"/>
    <property type="match status" value="2"/>
</dbReference>
<dbReference type="EC" id="3.1.3.16" evidence="3"/>
<evidence type="ECO:0000256" key="9">
    <source>
        <dbReference type="RuleBase" id="RU003465"/>
    </source>
</evidence>
<dbReference type="AlphaFoldDB" id="A0ABD0YYK5"/>
<keyword evidence="5 9" id="KW-0378">Hydrolase</keyword>
<dbReference type="InterPro" id="IPR000222">
    <property type="entry name" value="PP2C_BS"/>
</dbReference>
<evidence type="ECO:0000313" key="12">
    <source>
        <dbReference type="EMBL" id="KAL1132477.1"/>
    </source>
</evidence>
<dbReference type="EMBL" id="JBFDAA010000005">
    <property type="protein sequence ID" value="KAL1132477.1"/>
    <property type="molecule type" value="Genomic_DNA"/>
</dbReference>
<keyword evidence="7 9" id="KW-0904">Protein phosphatase</keyword>
<keyword evidence="13" id="KW-1185">Reference proteome</keyword>
<proteinExistence type="inferred from homology"/>
<comment type="similarity">
    <text evidence="2 9">Belongs to the PP2C family.</text>
</comment>
<dbReference type="PANTHER" id="PTHR13832">
    <property type="entry name" value="PROTEIN PHOSPHATASE 2C"/>
    <property type="match status" value="1"/>
</dbReference>
<evidence type="ECO:0000313" key="13">
    <source>
        <dbReference type="Proteomes" id="UP001558652"/>
    </source>
</evidence>